<evidence type="ECO:0000313" key="1">
    <source>
        <dbReference type="EMBL" id="KTR93794.1"/>
    </source>
</evidence>
<organism evidence="1 2">
    <name type="scientific">Microbacterium testaceum</name>
    <name type="common">Aureobacterium testaceum</name>
    <name type="synonym">Brevibacterium testaceum</name>
    <dbReference type="NCBI Taxonomy" id="2033"/>
    <lineage>
        <taxon>Bacteria</taxon>
        <taxon>Bacillati</taxon>
        <taxon>Actinomycetota</taxon>
        <taxon>Actinomycetes</taxon>
        <taxon>Micrococcales</taxon>
        <taxon>Microbacteriaceae</taxon>
        <taxon>Microbacterium</taxon>
    </lineage>
</organism>
<reference evidence="1 2" key="1">
    <citation type="journal article" date="2016" name="Front. Microbiol.">
        <title>Genomic Resource of Rice Seed Associated Bacteria.</title>
        <authorList>
            <person name="Midha S."/>
            <person name="Bansal K."/>
            <person name="Sharma S."/>
            <person name="Kumar N."/>
            <person name="Patil P.P."/>
            <person name="Chaudhry V."/>
            <person name="Patil P.B."/>
        </authorList>
    </citation>
    <scope>NUCLEOTIDE SEQUENCE [LARGE SCALE GENOMIC DNA]</scope>
    <source>
        <strain evidence="1 2">NS220</strain>
    </source>
</reference>
<proteinExistence type="predicted"/>
<dbReference type="Proteomes" id="UP000075025">
    <property type="component" value="Unassembled WGS sequence"/>
</dbReference>
<comment type="caution">
    <text evidence="1">The sequence shown here is derived from an EMBL/GenBank/DDBJ whole genome shotgun (WGS) entry which is preliminary data.</text>
</comment>
<name>A0A147EW42_MICTE</name>
<accession>A0A147EW42</accession>
<sequence length="109" mass="11680">MNQEISVIDAHVIDVASRLDFAVELTADMGGTFVLQIDLGTRGALDDPNDRAGIDPTDDDTPFWWIDIDGGTKTILSTFDIHADPADVAAWISTHAKAENCPATRVIAG</sequence>
<dbReference type="AlphaFoldDB" id="A0A147EW42"/>
<dbReference type="PATRIC" id="fig|2033.6.peg.3467"/>
<dbReference type="EMBL" id="LDRT01000072">
    <property type="protein sequence ID" value="KTR93794.1"/>
    <property type="molecule type" value="Genomic_DNA"/>
</dbReference>
<protein>
    <submittedName>
        <fullName evidence="1">Uncharacterized protein</fullName>
    </submittedName>
</protein>
<evidence type="ECO:0000313" key="2">
    <source>
        <dbReference type="Proteomes" id="UP000075025"/>
    </source>
</evidence>
<dbReference type="RefSeq" id="WP_058624119.1">
    <property type="nucleotide sequence ID" value="NZ_LDRT01000072.1"/>
</dbReference>
<gene>
    <name evidence="1" type="ORF">NS220_11155</name>
</gene>